<protein>
    <recommendedName>
        <fullName evidence="1">Protein-lysine N-methyltransferase EFM6</fullName>
        <ecNumber evidence="1">2.1.1.-</ecNumber>
    </recommendedName>
    <alternativeName>
        <fullName evidence="1">Elongation factor methyltransferase 6</fullName>
    </alternativeName>
</protein>
<dbReference type="HAMAP" id="MF_03198">
    <property type="entry name" value="Methyltr_EFM6"/>
    <property type="match status" value="1"/>
</dbReference>
<name>A0AAW0E8E9_9AGAR</name>
<accession>A0AAW0E8E9</accession>
<feature type="region of interest" description="Disordered" evidence="2">
    <location>
        <begin position="1"/>
        <end position="23"/>
    </location>
</feature>
<dbReference type="PANTHER" id="PTHR14614">
    <property type="entry name" value="HEPATOCELLULAR CARCINOMA-ASSOCIATED ANTIGEN"/>
    <property type="match status" value="1"/>
</dbReference>
<evidence type="ECO:0000256" key="2">
    <source>
        <dbReference type="SAM" id="MobiDB-lite"/>
    </source>
</evidence>
<dbReference type="Pfam" id="PF10294">
    <property type="entry name" value="Methyltransf_16"/>
    <property type="match status" value="1"/>
</dbReference>
<comment type="subcellular location">
    <subcellularLocation>
        <location evidence="1">Cytoplasm</location>
    </subcellularLocation>
</comment>
<reference evidence="3 4" key="1">
    <citation type="journal article" date="2024" name="J Genomics">
        <title>Draft genome sequencing and assembly of Favolaschia claudopus CIRM-BRFM 2984 isolated from oak limbs.</title>
        <authorList>
            <person name="Navarro D."/>
            <person name="Drula E."/>
            <person name="Chaduli D."/>
            <person name="Cazenave R."/>
            <person name="Ahrendt S."/>
            <person name="Wang J."/>
            <person name="Lipzen A."/>
            <person name="Daum C."/>
            <person name="Barry K."/>
            <person name="Grigoriev I.V."/>
            <person name="Favel A."/>
            <person name="Rosso M.N."/>
            <person name="Martin F."/>
        </authorList>
    </citation>
    <scope>NUCLEOTIDE SEQUENCE [LARGE SCALE GENOMIC DNA]</scope>
    <source>
        <strain evidence="3 4">CIRM-BRFM 2984</strain>
    </source>
</reference>
<keyword evidence="1 3" id="KW-0489">Methyltransferase</keyword>
<keyword evidence="1" id="KW-0963">Cytoplasm</keyword>
<feature type="binding site" evidence="1">
    <location>
        <position position="113"/>
    </location>
    <ligand>
        <name>S-adenosyl-L-methionine</name>
        <dbReference type="ChEBI" id="CHEBI:59789"/>
    </ligand>
</feature>
<dbReference type="InterPro" id="IPR033684">
    <property type="entry name" value="EFM6"/>
</dbReference>
<gene>
    <name evidence="1" type="primary">EFM6</name>
    <name evidence="3" type="ORF">R3P38DRAFT_2829630</name>
</gene>
<dbReference type="Gene3D" id="3.40.50.150">
    <property type="entry name" value="Vaccinia Virus protein VP39"/>
    <property type="match status" value="1"/>
</dbReference>
<evidence type="ECO:0000256" key="1">
    <source>
        <dbReference type="HAMAP-Rule" id="MF_03198"/>
    </source>
</evidence>
<comment type="caution">
    <text evidence="3">The sequence shown here is derived from an EMBL/GenBank/DDBJ whole genome shotgun (WGS) entry which is preliminary data.</text>
</comment>
<dbReference type="PANTHER" id="PTHR14614:SF132">
    <property type="entry name" value="PROTEIN-LYSINE METHYLTRANSFERASE C42C1.13"/>
    <property type="match status" value="1"/>
</dbReference>
<keyword evidence="1" id="KW-0949">S-adenosyl-L-methionine</keyword>
<dbReference type="CDD" id="cd02440">
    <property type="entry name" value="AdoMet_MTases"/>
    <property type="match status" value="1"/>
</dbReference>
<keyword evidence="1" id="KW-0808">Transferase</keyword>
<dbReference type="InterPro" id="IPR019410">
    <property type="entry name" value="Methyltransf_16"/>
</dbReference>
<feature type="binding site" evidence="1">
    <location>
        <position position="158"/>
    </location>
    <ligand>
        <name>S-adenosyl-L-methionine</name>
        <dbReference type="ChEBI" id="CHEBI:59789"/>
    </ligand>
</feature>
<dbReference type="GO" id="GO:0032259">
    <property type="term" value="P:methylation"/>
    <property type="evidence" value="ECO:0007669"/>
    <property type="project" value="UniProtKB-KW"/>
</dbReference>
<comment type="similarity">
    <text evidence="1">Belongs to the class I-like SAM-binding methyltransferase superfamily. METTL21 family. EFM6 subfamily.</text>
</comment>
<organism evidence="3 4">
    <name type="scientific">Favolaschia claudopus</name>
    <dbReference type="NCBI Taxonomy" id="2862362"/>
    <lineage>
        <taxon>Eukaryota</taxon>
        <taxon>Fungi</taxon>
        <taxon>Dikarya</taxon>
        <taxon>Basidiomycota</taxon>
        <taxon>Agaricomycotina</taxon>
        <taxon>Agaricomycetes</taxon>
        <taxon>Agaricomycetidae</taxon>
        <taxon>Agaricales</taxon>
        <taxon>Marasmiineae</taxon>
        <taxon>Mycenaceae</taxon>
        <taxon>Favolaschia</taxon>
    </lineage>
</organism>
<dbReference type="GO" id="GO:0005737">
    <property type="term" value="C:cytoplasm"/>
    <property type="evidence" value="ECO:0007669"/>
    <property type="project" value="UniProtKB-SubCell"/>
</dbReference>
<proteinExistence type="inferred from homology"/>
<feature type="binding site" evidence="1">
    <location>
        <begin position="92"/>
        <end position="94"/>
    </location>
    <ligand>
        <name>S-adenosyl-L-methionine</name>
        <dbReference type="ChEBI" id="CHEBI:59789"/>
    </ligand>
</feature>
<evidence type="ECO:0000313" key="3">
    <source>
        <dbReference type="EMBL" id="KAK7061456.1"/>
    </source>
</evidence>
<feature type="binding site" evidence="1">
    <location>
        <position position="65"/>
    </location>
    <ligand>
        <name>S-adenosyl-L-methionine</name>
        <dbReference type="ChEBI" id="CHEBI:59789"/>
    </ligand>
</feature>
<dbReference type="AlphaFoldDB" id="A0AAW0E8E9"/>
<dbReference type="GO" id="GO:0016279">
    <property type="term" value="F:protein-lysine N-methyltransferase activity"/>
    <property type="evidence" value="ECO:0007669"/>
    <property type="project" value="UniProtKB-UniRule"/>
</dbReference>
<feature type="binding site" evidence="1">
    <location>
        <position position="141"/>
    </location>
    <ligand>
        <name>S-adenosyl-L-methionine</name>
        <dbReference type="ChEBI" id="CHEBI:59789"/>
    </ligand>
</feature>
<dbReference type="Proteomes" id="UP001362999">
    <property type="component" value="Unassembled WGS sequence"/>
</dbReference>
<evidence type="ECO:0000313" key="4">
    <source>
        <dbReference type="Proteomes" id="UP001362999"/>
    </source>
</evidence>
<dbReference type="EMBL" id="JAWWNJ010000002">
    <property type="protein sequence ID" value="KAK7061456.1"/>
    <property type="molecule type" value="Genomic_DNA"/>
</dbReference>
<dbReference type="EC" id="2.1.1.-" evidence="1"/>
<sequence>MDSDDEHDPLHPFLQNTSNDASIIPEQPRSVRHGENLQLTFSGGDTSIALNLSLDASPGCGGIAWPAGEVLAQYLVHRGPQFVQGKTVLELGSGTGLVGLVAAMLGGIVCITDQAPLLAIMRENVELNKLSALCAVNELNWGEPIPANIPVPDVILAADCVYFEPAFPLLVQTLSDLVGDNTEVLFCYKKRRKADKRFFALLKKKFQWTDVADDPARATYSRESISLLRLSKR</sequence>
<dbReference type="InterPro" id="IPR029063">
    <property type="entry name" value="SAM-dependent_MTases_sf"/>
</dbReference>
<comment type="function">
    <text evidence="1">S-adenosyl-L-methionine-dependent protein-lysine N-methyltransferase that methylates elongation factor 1-alpha.</text>
</comment>
<keyword evidence="4" id="KW-1185">Reference proteome</keyword>
<dbReference type="SUPFAM" id="SSF53335">
    <property type="entry name" value="S-adenosyl-L-methionine-dependent methyltransferases"/>
    <property type="match status" value="1"/>
</dbReference>